<evidence type="ECO:0000313" key="1">
    <source>
        <dbReference type="EMBL" id="CAL1529746.1"/>
    </source>
</evidence>
<dbReference type="EMBL" id="CAXITT010000054">
    <property type="protein sequence ID" value="CAL1529746.1"/>
    <property type="molecule type" value="Genomic_DNA"/>
</dbReference>
<gene>
    <name evidence="1" type="ORF">GSLYS_00003901001</name>
</gene>
<sequence length="437" mass="50014">EAVNVDQYHTTPVSHQQNILLGFPASRQNMAAVTSLHIPECQDSGCKPPLRQLMAALEASGFKIAKYPMNGLYSNEFNSRVKTCSYTILHKCLSLWRKLMIKGKGMDASVLKDSDKILCVNFHFGPSEVEKNPEKCPAFEDFFEDFMIQDVSDDLKLTEFVDNLKVNFQEEIKKCEPVSDSEIYFKPDIPPRPSPEYPVYQYPVLKNTYENNQFTERQIFEKLHTVQQEEAKRSIEGKGKLLPYPDMFGTVSNQSVQARHYDETSLSDTLIVFNQLSTFTEMRNLINQVLKNPQSALSNVKFILHKVLPELSSSNCLHGIMTLATCDDMELQKQAITVLEQLVLKGKFSTQQTDFGMMKKIQVLLTMLTESICVVRNTLLNHNIPNLEMILQRKCNLHLMLQGELILSCRGAEDYRTLEKFNQELKLTLQSKCRETS</sequence>
<reference evidence="1 2" key="1">
    <citation type="submission" date="2024-04" db="EMBL/GenBank/DDBJ databases">
        <authorList>
            <consortium name="Genoscope - CEA"/>
            <person name="William W."/>
        </authorList>
    </citation>
    <scope>NUCLEOTIDE SEQUENCE [LARGE SCALE GENOMIC DNA]</scope>
</reference>
<feature type="non-terminal residue" evidence="1">
    <location>
        <position position="437"/>
    </location>
</feature>
<accession>A0AAV2HCK0</accession>
<protein>
    <submittedName>
        <fullName evidence="1">Uncharacterized protein</fullName>
    </submittedName>
</protein>
<evidence type="ECO:0000313" key="2">
    <source>
        <dbReference type="Proteomes" id="UP001497497"/>
    </source>
</evidence>
<organism evidence="1 2">
    <name type="scientific">Lymnaea stagnalis</name>
    <name type="common">Great pond snail</name>
    <name type="synonym">Helix stagnalis</name>
    <dbReference type="NCBI Taxonomy" id="6523"/>
    <lineage>
        <taxon>Eukaryota</taxon>
        <taxon>Metazoa</taxon>
        <taxon>Spiralia</taxon>
        <taxon>Lophotrochozoa</taxon>
        <taxon>Mollusca</taxon>
        <taxon>Gastropoda</taxon>
        <taxon>Heterobranchia</taxon>
        <taxon>Euthyneura</taxon>
        <taxon>Panpulmonata</taxon>
        <taxon>Hygrophila</taxon>
        <taxon>Lymnaeoidea</taxon>
        <taxon>Lymnaeidae</taxon>
        <taxon>Lymnaea</taxon>
    </lineage>
</organism>
<dbReference type="AlphaFoldDB" id="A0AAV2HCK0"/>
<comment type="caution">
    <text evidence="1">The sequence shown here is derived from an EMBL/GenBank/DDBJ whole genome shotgun (WGS) entry which is preliminary data.</text>
</comment>
<keyword evidence="2" id="KW-1185">Reference proteome</keyword>
<dbReference type="Proteomes" id="UP001497497">
    <property type="component" value="Unassembled WGS sequence"/>
</dbReference>
<proteinExistence type="predicted"/>
<name>A0AAV2HCK0_LYMST</name>
<feature type="non-terminal residue" evidence="1">
    <location>
        <position position="1"/>
    </location>
</feature>